<dbReference type="Proteomes" id="UP000092578">
    <property type="component" value="Unassembled WGS sequence"/>
</dbReference>
<dbReference type="InterPro" id="IPR035965">
    <property type="entry name" value="PAS-like_dom_sf"/>
</dbReference>
<dbReference type="PROSITE" id="PS50887">
    <property type="entry name" value="GGDEF"/>
    <property type="match status" value="1"/>
</dbReference>
<dbReference type="Gene3D" id="3.30.70.270">
    <property type="match status" value="1"/>
</dbReference>
<keyword evidence="4" id="KW-1185">Reference proteome</keyword>
<dbReference type="CDD" id="cd01949">
    <property type="entry name" value="GGDEF"/>
    <property type="match status" value="1"/>
</dbReference>
<dbReference type="InterPro" id="IPR043128">
    <property type="entry name" value="Rev_trsase/Diguanyl_cyclase"/>
</dbReference>
<reference evidence="4" key="1">
    <citation type="submission" date="2016-05" db="EMBL/GenBank/DDBJ databases">
        <authorList>
            <person name="Liu B."/>
            <person name="Wang J."/>
            <person name="Zhu Y."/>
            <person name="Liu G."/>
            <person name="Chen Q."/>
            <person name="Chen Z."/>
            <person name="Lan J."/>
            <person name="Che J."/>
            <person name="Ge C."/>
            <person name="Shi H."/>
            <person name="Pan Z."/>
            <person name="Liu X."/>
        </authorList>
    </citation>
    <scope>NUCLEOTIDE SEQUENCE [LARGE SCALE GENOMIC DNA]</scope>
    <source>
        <strain evidence="4">FJAT-27215</strain>
    </source>
</reference>
<dbReference type="PANTHER" id="PTHR45138">
    <property type="entry name" value="REGULATORY COMPONENTS OF SENSORY TRANSDUCTION SYSTEM"/>
    <property type="match status" value="1"/>
</dbReference>
<dbReference type="GO" id="GO:0043709">
    <property type="term" value="P:cell adhesion involved in single-species biofilm formation"/>
    <property type="evidence" value="ECO:0007669"/>
    <property type="project" value="TreeGrafter"/>
</dbReference>
<dbReference type="PANTHER" id="PTHR45138:SF23">
    <property type="entry name" value="SIGNALING PROTEIN"/>
    <property type="match status" value="1"/>
</dbReference>
<dbReference type="Gene3D" id="3.30.450.20">
    <property type="entry name" value="PAS domain"/>
    <property type="match status" value="1"/>
</dbReference>
<feature type="transmembrane region" description="Helical" evidence="1">
    <location>
        <begin position="178"/>
        <end position="197"/>
    </location>
</feature>
<dbReference type="GO" id="GO:0005886">
    <property type="term" value="C:plasma membrane"/>
    <property type="evidence" value="ECO:0007669"/>
    <property type="project" value="TreeGrafter"/>
</dbReference>
<feature type="transmembrane region" description="Helical" evidence="1">
    <location>
        <begin position="31"/>
        <end position="48"/>
    </location>
</feature>
<dbReference type="SMART" id="SM00267">
    <property type="entry name" value="GGDEF"/>
    <property type="match status" value="1"/>
</dbReference>
<protein>
    <recommendedName>
        <fullName evidence="2">GGDEF domain-containing protein</fullName>
    </recommendedName>
</protein>
<name>A0A1B9AJE8_9BACI</name>
<comment type="caution">
    <text evidence="3">The sequence shown here is derived from an EMBL/GenBank/DDBJ whole genome shotgun (WGS) entry which is preliminary data.</text>
</comment>
<evidence type="ECO:0000256" key="1">
    <source>
        <dbReference type="SAM" id="Phobius"/>
    </source>
</evidence>
<feature type="transmembrane region" description="Helical" evidence="1">
    <location>
        <begin position="60"/>
        <end position="86"/>
    </location>
</feature>
<evidence type="ECO:0000259" key="2">
    <source>
        <dbReference type="PROSITE" id="PS50887"/>
    </source>
</evidence>
<keyword evidence="1" id="KW-1133">Transmembrane helix</keyword>
<dbReference type="SUPFAM" id="SSF55073">
    <property type="entry name" value="Nucleotide cyclase"/>
    <property type="match status" value="1"/>
</dbReference>
<dbReference type="GO" id="GO:1902201">
    <property type="term" value="P:negative regulation of bacterial-type flagellum-dependent cell motility"/>
    <property type="evidence" value="ECO:0007669"/>
    <property type="project" value="TreeGrafter"/>
</dbReference>
<evidence type="ECO:0000313" key="4">
    <source>
        <dbReference type="Proteomes" id="UP000092578"/>
    </source>
</evidence>
<dbReference type="GO" id="GO:0052621">
    <property type="term" value="F:diguanylate cyclase activity"/>
    <property type="evidence" value="ECO:0007669"/>
    <property type="project" value="TreeGrafter"/>
</dbReference>
<dbReference type="SUPFAM" id="SSF55785">
    <property type="entry name" value="PYP-like sensor domain (PAS domain)"/>
    <property type="match status" value="1"/>
</dbReference>
<keyword evidence="1" id="KW-0812">Transmembrane</keyword>
<accession>A0A1B9AJE8</accession>
<feature type="transmembrane region" description="Helical" evidence="1">
    <location>
        <begin position="148"/>
        <end position="166"/>
    </location>
</feature>
<dbReference type="EMBL" id="MAYT01000028">
    <property type="protein sequence ID" value="OCA83957.1"/>
    <property type="molecule type" value="Genomic_DNA"/>
</dbReference>
<organism evidence="3 4">
    <name type="scientific">Pseudobacillus wudalianchiensis</name>
    <dbReference type="NCBI Taxonomy" id="1743143"/>
    <lineage>
        <taxon>Bacteria</taxon>
        <taxon>Bacillati</taxon>
        <taxon>Bacillota</taxon>
        <taxon>Bacilli</taxon>
        <taxon>Bacillales</taxon>
        <taxon>Bacillaceae</taxon>
        <taxon>Pseudobacillus</taxon>
    </lineage>
</organism>
<dbReference type="InterPro" id="IPR050469">
    <property type="entry name" value="Diguanylate_Cyclase"/>
</dbReference>
<dbReference type="InterPro" id="IPR029787">
    <property type="entry name" value="Nucleotide_cyclase"/>
</dbReference>
<evidence type="ECO:0000313" key="3">
    <source>
        <dbReference type="EMBL" id="OCA83957.1"/>
    </source>
</evidence>
<proteinExistence type="predicted"/>
<feature type="domain" description="GGDEF" evidence="2">
    <location>
        <begin position="365"/>
        <end position="496"/>
    </location>
</feature>
<dbReference type="InterPro" id="IPR000160">
    <property type="entry name" value="GGDEF_dom"/>
</dbReference>
<dbReference type="Pfam" id="PF00990">
    <property type="entry name" value="GGDEF"/>
    <property type="match status" value="1"/>
</dbReference>
<dbReference type="AlphaFoldDB" id="A0A1B9AJE8"/>
<keyword evidence="1" id="KW-0472">Membrane</keyword>
<dbReference type="NCBIfam" id="TIGR00254">
    <property type="entry name" value="GGDEF"/>
    <property type="match status" value="1"/>
</dbReference>
<gene>
    <name evidence="3" type="ORF">A8F95_12130</name>
</gene>
<feature type="transmembrane region" description="Helical" evidence="1">
    <location>
        <begin position="123"/>
        <end position="141"/>
    </location>
</feature>
<feature type="transmembrane region" description="Helical" evidence="1">
    <location>
        <begin position="98"/>
        <end position="117"/>
    </location>
</feature>
<sequence length="496" mass="57837">MRRIVKTFHRVDFKENEDFVKSNTILLMHRLKITSIILLVLYAYYLYVDTVLFKDLKDASYRYTLIAVHLAGFLLSIFYLCFYRMIKNKESFLTSKGLAFITNTYVLFYVLMGVIASLNSQRLTGNVDAYAIIIISVAAILPIRPTPTFFIFLFSHIAFLLGLSIVSEDKYIVITKQINTTVAAMIAFFIVVTLYSNRRKDFMNEVKIKKNEESFRKLFDVNPYPLILTTIHDGKIVLMNQRAKDFYQQVFEQKEQVDGTLIYNDLEERLTIVKNLIKYGSIKNHIIEQKAAFNSARWLSVNYELIDYANEKHILVGITDITNFKEVENELRKHASVDMLTGIINRRSGMEILQNACLNAQNQYMEFILCFIDINNLKEVNDRHGHSEGDNLIKTVCGEITKHIEKEDVFFRYGGDEFIIVFFNKQMSDVHKIWDTIMNAFEEMKRLQNKPYNISVSYGCYYYKTGTNVSVEEAVELADIEMYKEKSKSKQNKYSI</sequence>